<dbReference type="HOGENOM" id="CLU_3068280_0_0_1"/>
<organism evidence="2 3">
    <name type="scientific">Baudoinia panamericana (strain UAMH 10762)</name>
    <name type="common">Angels' share fungus</name>
    <name type="synonym">Baudoinia compniacensis (strain UAMH 10762)</name>
    <dbReference type="NCBI Taxonomy" id="717646"/>
    <lineage>
        <taxon>Eukaryota</taxon>
        <taxon>Fungi</taxon>
        <taxon>Dikarya</taxon>
        <taxon>Ascomycota</taxon>
        <taxon>Pezizomycotina</taxon>
        <taxon>Dothideomycetes</taxon>
        <taxon>Dothideomycetidae</taxon>
        <taxon>Mycosphaerellales</taxon>
        <taxon>Teratosphaeriaceae</taxon>
        <taxon>Baudoinia</taxon>
    </lineage>
</organism>
<proteinExistence type="predicted"/>
<accession>M2MRV8</accession>
<dbReference type="KEGG" id="bcom:BAUCODRAFT_119138"/>
<dbReference type="GeneID" id="19107386"/>
<evidence type="ECO:0000313" key="2">
    <source>
        <dbReference type="EMBL" id="EMC99561.1"/>
    </source>
</evidence>
<keyword evidence="3" id="KW-1185">Reference proteome</keyword>
<evidence type="ECO:0000256" key="1">
    <source>
        <dbReference type="SAM" id="MobiDB-lite"/>
    </source>
</evidence>
<protein>
    <submittedName>
        <fullName evidence="2">Uncharacterized protein</fullName>
    </submittedName>
</protein>
<dbReference type="AlphaFoldDB" id="M2MRV8"/>
<reference evidence="2 3" key="1">
    <citation type="journal article" date="2012" name="PLoS Pathog.">
        <title>Diverse lifestyles and strategies of plant pathogenesis encoded in the genomes of eighteen Dothideomycetes fungi.</title>
        <authorList>
            <person name="Ohm R.A."/>
            <person name="Feau N."/>
            <person name="Henrissat B."/>
            <person name="Schoch C.L."/>
            <person name="Horwitz B.A."/>
            <person name="Barry K.W."/>
            <person name="Condon B.J."/>
            <person name="Copeland A.C."/>
            <person name="Dhillon B."/>
            <person name="Glaser F."/>
            <person name="Hesse C.N."/>
            <person name="Kosti I."/>
            <person name="LaButti K."/>
            <person name="Lindquist E.A."/>
            <person name="Lucas S."/>
            <person name="Salamov A.A."/>
            <person name="Bradshaw R.E."/>
            <person name="Ciuffetti L."/>
            <person name="Hamelin R.C."/>
            <person name="Kema G.H.J."/>
            <person name="Lawrence C."/>
            <person name="Scott J.A."/>
            <person name="Spatafora J.W."/>
            <person name="Turgeon B.G."/>
            <person name="de Wit P.J.G.M."/>
            <person name="Zhong S."/>
            <person name="Goodwin S.B."/>
            <person name="Grigoriev I.V."/>
        </authorList>
    </citation>
    <scope>NUCLEOTIDE SEQUENCE [LARGE SCALE GENOMIC DNA]</scope>
    <source>
        <strain evidence="2 3">UAMH 10762</strain>
    </source>
</reference>
<sequence length="53" mass="5752">MHKNVSSCKTLQDAKCLCEIAGPRQRPREPGKEGEEETGEKLIGPAYATSGSY</sequence>
<gene>
    <name evidence="2" type="ORF">BAUCODRAFT_119138</name>
</gene>
<name>M2MRV8_BAUPA</name>
<dbReference type="Proteomes" id="UP000011761">
    <property type="component" value="Unassembled WGS sequence"/>
</dbReference>
<evidence type="ECO:0000313" key="3">
    <source>
        <dbReference type="Proteomes" id="UP000011761"/>
    </source>
</evidence>
<dbReference type="EMBL" id="KB445551">
    <property type="protein sequence ID" value="EMC99561.1"/>
    <property type="molecule type" value="Genomic_DNA"/>
</dbReference>
<dbReference type="RefSeq" id="XP_007673219.1">
    <property type="nucleotide sequence ID" value="XM_007675029.1"/>
</dbReference>
<feature type="region of interest" description="Disordered" evidence="1">
    <location>
        <begin position="20"/>
        <end position="53"/>
    </location>
</feature>